<protein>
    <submittedName>
        <fullName evidence="1">Uncharacterized protein</fullName>
    </submittedName>
</protein>
<sequence>MKYLLLHSVLIQNVLACFEAESNFSPRSVVAVETKVWAESYCRVMCNARTDCLAMQYSSPKKECYLLGPDVSGTRCGQAKANFVKQASGCATTFAKPVGQYVSHGCQDADDVRDITEDALTPCGTDPTPAGKLPYVLDVVRQDGSRDFYPNGRASITWNTDLFSYFLQYVDFKQYVTYARCVRAPGNPGCACPSLTPPSIGPHGTQTVVGKLYVNQQHTCDVGFNLWVLATYERSVAEQQPRIVSTDNVLYCGFGRWFLWDKVTQQD</sequence>
<name>A0A2A6CNB6_PRIPA</name>
<reference evidence="1" key="2">
    <citation type="submission" date="2022-06" db="UniProtKB">
        <authorList>
            <consortium name="EnsemblMetazoa"/>
        </authorList>
    </citation>
    <scope>IDENTIFICATION</scope>
    <source>
        <strain evidence="1">PS312</strain>
    </source>
</reference>
<organism evidence="1 2">
    <name type="scientific">Pristionchus pacificus</name>
    <name type="common">Parasitic nematode worm</name>
    <dbReference type="NCBI Taxonomy" id="54126"/>
    <lineage>
        <taxon>Eukaryota</taxon>
        <taxon>Metazoa</taxon>
        <taxon>Ecdysozoa</taxon>
        <taxon>Nematoda</taxon>
        <taxon>Chromadorea</taxon>
        <taxon>Rhabditida</taxon>
        <taxon>Rhabditina</taxon>
        <taxon>Diplogasteromorpha</taxon>
        <taxon>Diplogasteroidea</taxon>
        <taxon>Neodiplogasteridae</taxon>
        <taxon>Pristionchus</taxon>
    </lineage>
</organism>
<dbReference type="Proteomes" id="UP000005239">
    <property type="component" value="Unassembled WGS sequence"/>
</dbReference>
<proteinExistence type="predicted"/>
<dbReference type="EnsemblMetazoa" id="PPA10428.1">
    <property type="protein sequence ID" value="PPA10428.1"/>
    <property type="gene ID" value="WBGene00099982"/>
</dbReference>
<reference evidence="2" key="1">
    <citation type="journal article" date="2008" name="Nat. Genet.">
        <title>The Pristionchus pacificus genome provides a unique perspective on nematode lifestyle and parasitism.</title>
        <authorList>
            <person name="Dieterich C."/>
            <person name="Clifton S.W."/>
            <person name="Schuster L.N."/>
            <person name="Chinwalla A."/>
            <person name="Delehaunty K."/>
            <person name="Dinkelacker I."/>
            <person name="Fulton L."/>
            <person name="Fulton R."/>
            <person name="Godfrey J."/>
            <person name="Minx P."/>
            <person name="Mitreva M."/>
            <person name="Roeseler W."/>
            <person name="Tian H."/>
            <person name="Witte H."/>
            <person name="Yang S.P."/>
            <person name="Wilson R.K."/>
            <person name="Sommer R.J."/>
        </authorList>
    </citation>
    <scope>NUCLEOTIDE SEQUENCE [LARGE SCALE GENOMIC DNA]</scope>
    <source>
        <strain evidence="2">PS312</strain>
    </source>
</reference>
<dbReference type="AlphaFoldDB" id="A0A2A6CNB6"/>
<accession>A0A2A6CNB6</accession>
<accession>A0A8R1UB93</accession>
<evidence type="ECO:0000313" key="2">
    <source>
        <dbReference type="Proteomes" id="UP000005239"/>
    </source>
</evidence>
<evidence type="ECO:0000313" key="1">
    <source>
        <dbReference type="EnsemblMetazoa" id="PPA10428.1"/>
    </source>
</evidence>
<gene>
    <name evidence="1" type="primary">WBGene00099982</name>
</gene>
<keyword evidence="2" id="KW-1185">Reference proteome</keyword>